<evidence type="ECO:0000313" key="1">
    <source>
        <dbReference type="EMBL" id="KAF9488314.1"/>
    </source>
</evidence>
<keyword evidence="2" id="KW-1185">Reference proteome</keyword>
<reference evidence="1" key="1">
    <citation type="submission" date="2020-11" db="EMBL/GenBank/DDBJ databases">
        <authorList>
            <consortium name="DOE Joint Genome Institute"/>
            <person name="Ahrendt S."/>
            <person name="Riley R."/>
            <person name="Andreopoulos W."/>
            <person name="Labutti K."/>
            <person name="Pangilinan J."/>
            <person name="Ruiz-Duenas F.J."/>
            <person name="Barrasa J.M."/>
            <person name="Sanchez-Garcia M."/>
            <person name="Camarero S."/>
            <person name="Miyauchi S."/>
            <person name="Serrano A."/>
            <person name="Linde D."/>
            <person name="Babiker R."/>
            <person name="Drula E."/>
            <person name="Ayuso-Fernandez I."/>
            <person name="Pacheco R."/>
            <person name="Padilla G."/>
            <person name="Ferreira P."/>
            <person name="Barriuso J."/>
            <person name="Kellner H."/>
            <person name="Castanera R."/>
            <person name="Alfaro M."/>
            <person name="Ramirez L."/>
            <person name="Pisabarro A.G."/>
            <person name="Kuo A."/>
            <person name="Tritt A."/>
            <person name="Lipzen A."/>
            <person name="He G."/>
            <person name="Yan M."/>
            <person name="Ng V."/>
            <person name="Cullen D."/>
            <person name="Martin F."/>
            <person name="Rosso M.-N."/>
            <person name="Henrissat B."/>
            <person name="Hibbett D."/>
            <person name="Martinez A.T."/>
            <person name="Grigoriev I.V."/>
        </authorList>
    </citation>
    <scope>NUCLEOTIDE SEQUENCE</scope>
    <source>
        <strain evidence="1">ATCC 90797</strain>
    </source>
</reference>
<accession>A0A9P5ZID3</accession>
<proteinExistence type="predicted"/>
<sequence>MTSVNVPIPVQRSVTIITIDIGNTVPTVPIRAVTMECPIQTKLLDPPSAPTMFDILTQKSEIRIHYDRTLMERGLKIATKDMIRSFKLKLYGPICPMITNFAMDARPKKGIITTWNKRLIEVFVQDFMEQPQYTCKDPAKIEHHFKQHLHQLKNRAAKLPTPKAAKAKSRENRQRALREHRVKACRNYARQDHTLRRFVDLLDRLPYYAMSGDETDAEASTSIGIRKTIEGYSITNLPWRSSDPAVTHWFRTFDLLHLSTRYMMTRNPTPGEWPRRTSMTPLFFKVSIQWKGSDSRSKQQWTSLSPEKLKLSRLDMHIFIQGMIDPLMLNLLRDE</sequence>
<dbReference type="OrthoDB" id="3263746at2759"/>
<dbReference type="AlphaFoldDB" id="A0A9P5ZID3"/>
<protein>
    <submittedName>
        <fullName evidence="1">Uncharacterized protein</fullName>
    </submittedName>
</protein>
<comment type="caution">
    <text evidence="1">The sequence shown here is derived from an EMBL/GenBank/DDBJ whole genome shotgun (WGS) entry which is preliminary data.</text>
</comment>
<name>A0A9P5ZID3_PLEER</name>
<evidence type="ECO:0000313" key="2">
    <source>
        <dbReference type="Proteomes" id="UP000807025"/>
    </source>
</evidence>
<dbReference type="EMBL" id="MU154719">
    <property type="protein sequence ID" value="KAF9488314.1"/>
    <property type="molecule type" value="Genomic_DNA"/>
</dbReference>
<organism evidence="1 2">
    <name type="scientific">Pleurotus eryngii</name>
    <name type="common">Boletus of the steppes</name>
    <dbReference type="NCBI Taxonomy" id="5323"/>
    <lineage>
        <taxon>Eukaryota</taxon>
        <taxon>Fungi</taxon>
        <taxon>Dikarya</taxon>
        <taxon>Basidiomycota</taxon>
        <taxon>Agaricomycotina</taxon>
        <taxon>Agaricomycetes</taxon>
        <taxon>Agaricomycetidae</taxon>
        <taxon>Agaricales</taxon>
        <taxon>Pleurotineae</taxon>
        <taxon>Pleurotaceae</taxon>
        <taxon>Pleurotus</taxon>
    </lineage>
</organism>
<dbReference type="Proteomes" id="UP000807025">
    <property type="component" value="Unassembled WGS sequence"/>
</dbReference>
<gene>
    <name evidence="1" type="ORF">BDN71DRAFT_1513156</name>
</gene>